<accession>A0A8H3NLA1</accession>
<dbReference type="EMBL" id="BLKC01000018">
    <property type="protein sequence ID" value="GFF32082.1"/>
    <property type="molecule type" value="Genomic_DNA"/>
</dbReference>
<name>A0A8H3NLA1_9EURO</name>
<protein>
    <recommendedName>
        <fullName evidence="3">Branched-chain-amino-acid aminotransferase-like protein 2</fullName>
    </recommendedName>
</protein>
<dbReference type="InterPro" id="IPR053226">
    <property type="entry name" value="Pyrrolopyrazine_biosynth_F"/>
</dbReference>
<dbReference type="PANTHER" id="PTHR48419">
    <property type="entry name" value="SULFOTRANSFERASE DOMAIN-CONTAINING PROTEIN"/>
    <property type="match status" value="1"/>
</dbReference>
<dbReference type="Gene3D" id="3.40.50.300">
    <property type="entry name" value="P-loop containing nucleotide triphosphate hydrolases"/>
    <property type="match status" value="1"/>
</dbReference>
<evidence type="ECO:0000313" key="1">
    <source>
        <dbReference type="EMBL" id="GFF32082.1"/>
    </source>
</evidence>
<dbReference type="InterPro" id="IPR027417">
    <property type="entry name" value="P-loop_NTPase"/>
</dbReference>
<organism evidence="1 2">
    <name type="scientific">Aspergillus udagawae</name>
    <dbReference type="NCBI Taxonomy" id="91492"/>
    <lineage>
        <taxon>Eukaryota</taxon>
        <taxon>Fungi</taxon>
        <taxon>Dikarya</taxon>
        <taxon>Ascomycota</taxon>
        <taxon>Pezizomycotina</taxon>
        <taxon>Eurotiomycetes</taxon>
        <taxon>Eurotiomycetidae</taxon>
        <taxon>Eurotiales</taxon>
        <taxon>Aspergillaceae</taxon>
        <taxon>Aspergillus</taxon>
        <taxon>Aspergillus subgen. Fumigati</taxon>
    </lineage>
</organism>
<dbReference type="AlphaFoldDB" id="A0A8H3NLA1"/>
<dbReference type="Proteomes" id="UP000465221">
    <property type="component" value="Unassembled WGS sequence"/>
</dbReference>
<comment type="caution">
    <text evidence="1">The sequence shown here is derived from an EMBL/GenBank/DDBJ whole genome shotgun (WGS) entry which is preliminary data.</text>
</comment>
<dbReference type="PANTHER" id="PTHR48419:SF1">
    <property type="entry name" value="SULFOTRANSFERASE DOMAIN-CONTAINING PROTEIN"/>
    <property type="match status" value="1"/>
</dbReference>
<gene>
    <name evidence="1" type="ORF">IFM46972_03428</name>
</gene>
<evidence type="ECO:0000313" key="2">
    <source>
        <dbReference type="Proteomes" id="UP000465221"/>
    </source>
</evidence>
<sequence length="338" mass="39423">MTVTSPPGPSRRIFLLAQPRTASNLLVRLLGLENQSNVYWDEPKSCPFVDRNHLNTLIPLASKPVDEWTEDEIAEVKKGFQRCFNKLDQYVAVGENDGKVIFAKDHCNLMWRPDVHKHLNDKASKEFEVSLSPSHEFAQEEMPQNPTVLPSQYLVTWRPIFVIRHPALSFASYYRTSLRAHASKDKDMTPLRREALEKHRKTQMSFSFTRSLYDWYLEWSTNQDDTNMVPVLLDADDYINDPEIVRHLARELELDESSVQCSWSPRSYEGADYFLTVWRDTLDSSRGVLKDKMARNLDIGDEYMKWKAEFGESVAHMLLDCVMNAMPDYHYLRSKRFC</sequence>
<reference evidence="1 2" key="1">
    <citation type="submission" date="2020-01" db="EMBL/GenBank/DDBJ databases">
        <title>Draft genome sequence of Aspergillus udagawae IFM 46972.</title>
        <authorList>
            <person name="Takahashi H."/>
            <person name="Yaguchi T."/>
        </authorList>
    </citation>
    <scope>NUCLEOTIDE SEQUENCE [LARGE SCALE GENOMIC DNA]</scope>
    <source>
        <strain evidence="1 2">IFM 46972</strain>
    </source>
</reference>
<evidence type="ECO:0008006" key="3">
    <source>
        <dbReference type="Google" id="ProtNLM"/>
    </source>
</evidence>
<dbReference type="SUPFAM" id="SSF52540">
    <property type="entry name" value="P-loop containing nucleoside triphosphate hydrolases"/>
    <property type="match status" value="1"/>
</dbReference>
<proteinExistence type="predicted"/>